<dbReference type="Pfam" id="PF10617">
    <property type="entry name" value="DUF2474"/>
    <property type="match status" value="1"/>
</dbReference>
<gene>
    <name evidence="2" type="ORF">OPKNFCMD_0025</name>
</gene>
<evidence type="ECO:0000313" key="2">
    <source>
        <dbReference type="EMBL" id="GJD47319.1"/>
    </source>
</evidence>
<reference evidence="2" key="2">
    <citation type="submission" date="2021-08" db="EMBL/GenBank/DDBJ databases">
        <authorList>
            <person name="Tani A."/>
            <person name="Ola A."/>
            <person name="Ogura Y."/>
            <person name="Katsura K."/>
            <person name="Hayashi T."/>
        </authorList>
    </citation>
    <scope>NUCLEOTIDE SEQUENCE</scope>
    <source>
        <strain evidence="2">KCTC 52305</strain>
    </source>
</reference>
<organism evidence="2 3">
    <name type="scientific">Methylobacterium crusticola</name>
    <dbReference type="NCBI Taxonomy" id="1697972"/>
    <lineage>
        <taxon>Bacteria</taxon>
        <taxon>Pseudomonadati</taxon>
        <taxon>Pseudomonadota</taxon>
        <taxon>Alphaproteobacteria</taxon>
        <taxon>Hyphomicrobiales</taxon>
        <taxon>Methylobacteriaceae</taxon>
        <taxon>Methylobacterium</taxon>
    </lineage>
</organism>
<keyword evidence="1" id="KW-1133">Transmembrane helix</keyword>
<evidence type="ECO:0008006" key="4">
    <source>
        <dbReference type="Google" id="ProtNLM"/>
    </source>
</evidence>
<keyword evidence="1" id="KW-0472">Membrane</keyword>
<dbReference type="InterPro" id="IPR018895">
    <property type="entry name" value="DUF2474"/>
</dbReference>
<accession>A0ABQ4QQL6</accession>
<reference evidence="2" key="1">
    <citation type="journal article" date="2021" name="Front. Microbiol.">
        <title>Comprehensive Comparative Genomics and Phenotyping of Methylobacterium Species.</title>
        <authorList>
            <person name="Alessa O."/>
            <person name="Ogura Y."/>
            <person name="Fujitani Y."/>
            <person name="Takami H."/>
            <person name="Hayashi T."/>
            <person name="Sahin N."/>
            <person name="Tani A."/>
        </authorList>
    </citation>
    <scope>NUCLEOTIDE SEQUENCE</scope>
    <source>
        <strain evidence="2">KCTC 52305</strain>
    </source>
</reference>
<sequence>MAAPPAGREPLWRRLAWFAALYGGSVLGLGVVSLLLRAWLRAG</sequence>
<name>A0ABQ4QQL6_9HYPH</name>
<dbReference type="EMBL" id="BPQH01000001">
    <property type="protein sequence ID" value="GJD47319.1"/>
    <property type="molecule type" value="Genomic_DNA"/>
</dbReference>
<protein>
    <recommendedName>
        <fullName evidence="4">DUF2474 domain-containing protein</fullName>
    </recommendedName>
</protein>
<feature type="transmembrane region" description="Helical" evidence="1">
    <location>
        <begin position="15"/>
        <end position="40"/>
    </location>
</feature>
<evidence type="ECO:0000256" key="1">
    <source>
        <dbReference type="SAM" id="Phobius"/>
    </source>
</evidence>
<keyword evidence="3" id="KW-1185">Reference proteome</keyword>
<keyword evidence="1" id="KW-0812">Transmembrane</keyword>
<dbReference type="Proteomes" id="UP001055167">
    <property type="component" value="Unassembled WGS sequence"/>
</dbReference>
<dbReference type="RefSeq" id="WP_128561622.1">
    <property type="nucleotide sequence ID" value="NZ_BPQH01000001.1"/>
</dbReference>
<comment type="caution">
    <text evidence="2">The sequence shown here is derived from an EMBL/GenBank/DDBJ whole genome shotgun (WGS) entry which is preliminary data.</text>
</comment>
<proteinExistence type="predicted"/>
<evidence type="ECO:0000313" key="3">
    <source>
        <dbReference type="Proteomes" id="UP001055167"/>
    </source>
</evidence>